<protein>
    <submittedName>
        <fullName evidence="2">Uncharacterized protein</fullName>
    </submittedName>
</protein>
<reference evidence="2 3" key="1">
    <citation type="submission" date="2024-04" db="EMBL/GenBank/DDBJ databases">
        <title>Albibacterium profundi sp. nov., isolated from sediment of the Challenger Deep of Mariana Trench.</title>
        <authorList>
            <person name="Wang Y."/>
        </authorList>
    </citation>
    <scope>NUCLEOTIDE SEQUENCE [LARGE SCALE GENOMIC DNA]</scope>
    <source>
        <strain evidence="2 3">RHL897</strain>
    </source>
</reference>
<gene>
    <name evidence="2" type="ORF">WKR92_02335</name>
</gene>
<accession>A0ABV5CBD2</accession>
<dbReference type="EMBL" id="JBBVGT010000002">
    <property type="protein sequence ID" value="MFB5944663.1"/>
    <property type="molecule type" value="Genomic_DNA"/>
</dbReference>
<feature type="signal peptide" evidence="1">
    <location>
        <begin position="1"/>
        <end position="19"/>
    </location>
</feature>
<keyword evidence="3" id="KW-1185">Reference proteome</keyword>
<evidence type="ECO:0000313" key="3">
    <source>
        <dbReference type="Proteomes" id="UP001580928"/>
    </source>
</evidence>
<proteinExistence type="predicted"/>
<evidence type="ECO:0000313" key="2">
    <source>
        <dbReference type="EMBL" id="MFB5944663.1"/>
    </source>
</evidence>
<evidence type="ECO:0000256" key="1">
    <source>
        <dbReference type="SAM" id="SignalP"/>
    </source>
</evidence>
<keyword evidence="1" id="KW-0732">Signal</keyword>
<organism evidence="2 3">
    <name type="scientific">Albibacterium profundi</name>
    <dbReference type="NCBI Taxonomy" id="3134906"/>
    <lineage>
        <taxon>Bacteria</taxon>
        <taxon>Pseudomonadati</taxon>
        <taxon>Bacteroidota</taxon>
        <taxon>Sphingobacteriia</taxon>
        <taxon>Sphingobacteriales</taxon>
        <taxon>Sphingobacteriaceae</taxon>
        <taxon>Albibacterium</taxon>
    </lineage>
</organism>
<comment type="caution">
    <text evidence="2">The sequence shown here is derived from an EMBL/GenBank/DDBJ whole genome shotgun (WGS) entry which is preliminary data.</text>
</comment>
<sequence>MRKLFVLLTVVGSFLGACSGSNSNAPNLQTDVYFDIKGFFEEEAHRLSQDTNLIHKEISRNGGEKESKSLLIKDWLKEFSLFIESDINKPAWTSSYEVSHEGDAIVYTSNDPELRTKKIRIEKDGETVESIIIHNEVENKLYKSIEELYYSPDSIYRIEKLQDVRVIGANHYLITGSFN</sequence>
<name>A0ABV5CBD2_9SPHI</name>
<dbReference type="PROSITE" id="PS51257">
    <property type="entry name" value="PROKAR_LIPOPROTEIN"/>
    <property type="match status" value="1"/>
</dbReference>
<feature type="chain" id="PRO_5045454750" evidence="1">
    <location>
        <begin position="20"/>
        <end position="179"/>
    </location>
</feature>
<dbReference type="Proteomes" id="UP001580928">
    <property type="component" value="Unassembled WGS sequence"/>
</dbReference>
<dbReference type="RefSeq" id="WP_375556226.1">
    <property type="nucleotide sequence ID" value="NZ_JBBVGT010000002.1"/>
</dbReference>